<feature type="transmembrane region" description="Helical" evidence="1">
    <location>
        <begin position="74"/>
        <end position="95"/>
    </location>
</feature>
<proteinExistence type="predicted"/>
<keyword evidence="3" id="KW-1185">Reference proteome</keyword>
<feature type="transmembrane region" description="Helical" evidence="1">
    <location>
        <begin position="178"/>
        <end position="196"/>
    </location>
</feature>
<evidence type="ECO:0000313" key="3">
    <source>
        <dbReference type="Proteomes" id="UP001595823"/>
    </source>
</evidence>
<dbReference type="RefSeq" id="WP_380623808.1">
    <property type="nucleotide sequence ID" value="NZ_JBHSDK010000028.1"/>
</dbReference>
<evidence type="ECO:0000256" key="1">
    <source>
        <dbReference type="SAM" id="Phobius"/>
    </source>
</evidence>
<comment type="caution">
    <text evidence="2">The sequence shown here is derived from an EMBL/GenBank/DDBJ whole genome shotgun (WGS) entry which is preliminary data.</text>
</comment>
<organism evidence="2 3">
    <name type="scientific">Salininema proteolyticum</name>
    <dbReference type="NCBI Taxonomy" id="1607685"/>
    <lineage>
        <taxon>Bacteria</taxon>
        <taxon>Bacillati</taxon>
        <taxon>Actinomycetota</taxon>
        <taxon>Actinomycetes</taxon>
        <taxon>Glycomycetales</taxon>
        <taxon>Glycomycetaceae</taxon>
        <taxon>Salininema</taxon>
    </lineage>
</organism>
<dbReference type="GO" id="GO:0006508">
    <property type="term" value="P:proteolysis"/>
    <property type="evidence" value="ECO:0007669"/>
    <property type="project" value="UniProtKB-KW"/>
</dbReference>
<dbReference type="EC" id="3.4.-.-" evidence="2"/>
<feature type="transmembrane region" description="Helical" evidence="1">
    <location>
        <begin position="257"/>
        <end position="277"/>
    </location>
</feature>
<keyword evidence="1" id="KW-0812">Transmembrane</keyword>
<sequence length="396" mass="43613">MRRQDTVDYGAIMTTDRTPLHTTGEVHVWGRRPTGASRMLQPRHPAFWILCAFFVFSIVFAVPAWISAFSEGRLAVNLGAAALWLLWLVVIAWLIDKIDYFSAMPTTTRLAALAWGVIVVPVMVVPLVSLMNGWLEPLTGEHTESYATAVPHEAVKLLGVVLLAGIAPVLFRRPMAALVSALLLASGFTAVVEWQGTADRANALADGGASAGTVVRDMAGDVFVQGVLAMPWAHMAFTAIAAMGVSWWMMEKEKSALSRLGMGALLFVTASALHWLTEMVTAIPLNESILARMYIAIGSLVIIGGLIAYSLREERTWFEHVADRTHTGMDPRAFETPFERHRNPEWNEMDHKAAKETQRAVLGYAEAVGDEDEQAAERLRKEALRKKFAARQKTPH</sequence>
<feature type="transmembrane region" description="Helical" evidence="1">
    <location>
        <begin position="47"/>
        <end position="68"/>
    </location>
</feature>
<accession>A0ABV8U2Z4</accession>
<name>A0ABV8U2Z4_9ACTN</name>
<dbReference type="GO" id="GO:0008233">
    <property type="term" value="F:peptidase activity"/>
    <property type="evidence" value="ECO:0007669"/>
    <property type="project" value="UniProtKB-KW"/>
</dbReference>
<dbReference type="EMBL" id="JBHSDK010000028">
    <property type="protein sequence ID" value="MFC4337150.1"/>
    <property type="molecule type" value="Genomic_DNA"/>
</dbReference>
<reference evidence="3" key="1">
    <citation type="journal article" date="2019" name="Int. J. Syst. Evol. Microbiol.">
        <title>The Global Catalogue of Microorganisms (GCM) 10K type strain sequencing project: providing services to taxonomists for standard genome sequencing and annotation.</title>
        <authorList>
            <consortium name="The Broad Institute Genomics Platform"/>
            <consortium name="The Broad Institute Genome Sequencing Center for Infectious Disease"/>
            <person name="Wu L."/>
            <person name="Ma J."/>
        </authorList>
    </citation>
    <scope>NUCLEOTIDE SEQUENCE [LARGE SCALE GENOMIC DNA]</scope>
    <source>
        <strain evidence="3">IBRC-M 10908</strain>
    </source>
</reference>
<feature type="transmembrane region" description="Helical" evidence="1">
    <location>
        <begin position="289"/>
        <end position="311"/>
    </location>
</feature>
<feature type="transmembrane region" description="Helical" evidence="1">
    <location>
        <begin position="154"/>
        <end position="171"/>
    </location>
</feature>
<dbReference type="InterPro" id="IPR026898">
    <property type="entry name" value="PrsW"/>
</dbReference>
<gene>
    <name evidence="2" type="ORF">ACFPET_18255</name>
</gene>
<keyword evidence="2" id="KW-0378">Hydrolase</keyword>
<dbReference type="Pfam" id="PF13367">
    <property type="entry name" value="PrsW-protease"/>
    <property type="match status" value="1"/>
</dbReference>
<feature type="transmembrane region" description="Helical" evidence="1">
    <location>
        <begin position="107"/>
        <end position="134"/>
    </location>
</feature>
<protein>
    <submittedName>
        <fullName evidence="2">PrsW family glutamic-type intramembrane protease</fullName>
        <ecNumber evidence="2">3.4.-.-</ecNumber>
    </submittedName>
</protein>
<dbReference type="Proteomes" id="UP001595823">
    <property type="component" value="Unassembled WGS sequence"/>
</dbReference>
<keyword evidence="1" id="KW-1133">Transmembrane helix</keyword>
<keyword evidence="2" id="KW-0645">Protease</keyword>
<evidence type="ECO:0000313" key="2">
    <source>
        <dbReference type="EMBL" id="MFC4337150.1"/>
    </source>
</evidence>
<keyword evidence="1" id="KW-0472">Membrane</keyword>
<feature type="transmembrane region" description="Helical" evidence="1">
    <location>
        <begin position="232"/>
        <end position="250"/>
    </location>
</feature>